<keyword evidence="1" id="KW-0812">Transmembrane</keyword>
<dbReference type="EMBL" id="LRBV02000004">
    <property type="status" value="NOT_ANNOTATED_CDS"/>
    <property type="molecule type" value="Genomic_DNA"/>
</dbReference>
<protein>
    <submittedName>
        <fullName evidence="2">Uncharacterized protein</fullName>
    </submittedName>
</protein>
<accession>A0A7N2R355</accession>
<feature type="transmembrane region" description="Helical" evidence="1">
    <location>
        <begin position="54"/>
        <end position="73"/>
    </location>
</feature>
<evidence type="ECO:0000313" key="2">
    <source>
        <dbReference type="EnsemblPlants" id="QL04p043559:mrna"/>
    </source>
</evidence>
<evidence type="ECO:0000313" key="3">
    <source>
        <dbReference type="Proteomes" id="UP000594261"/>
    </source>
</evidence>
<evidence type="ECO:0000256" key="1">
    <source>
        <dbReference type="SAM" id="Phobius"/>
    </source>
</evidence>
<proteinExistence type="predicted"/>
<dbReference type="EnsemblPlants" id="QL04p043559:mrna">
    <property type="protein sequence ID" value="QL04p043559:mrna"/>
    <property type="gene ID" value="QL04p043559"/>
</dbReference>
<name>A0A7N2R355_QUELO</name>
<organism evidence="2 3">
    <name type="scientific">Quercus lobata</name>
    <name type="common">Valley oak</name>
    <dbReference type="NCBI Taxonomy" id="97700"/>
    <lineage>
        <taxon>Eukaryota</taxon>
        <taxon>Viridiplantae</taxon>
        <taxon>Streptophyta</taxon>
        <taxon>Embryophyta</taxon>
        <taxon>Tracheophyta</taxon>
        <taxon>Spermatophyta</taxon>
        <taxon>Magnoliopsida</taxon>
        <taxon>eudicotyledons</taxon>
        <taxon>Gunneridae</taxon>
        <taxon>Pentapetalae</taxon>
        <taxon>rosids</taxon>
        <taxon>fabids</taxon>
        <taxon>Fagales</taxon>
        <taxon>Fagaceae</taxon>
        <taxon>Quercus</taxon>
    </lineage>
</organism>
<dbReference type="InParanoid" id="A0A7N2R355"/>
<reference evidence="2 3" key="1">
    <citation type="journal article" date="2016" name="G3 (Bethesda)">
        <title>First Draft Assembly and Annotation of the Genome of a California Endemic Oak Quercus lobata Nee (Fagaceae).</title>
        <authorList>
            <person name="Sork V.L."/>
            <person name="Fitz-Gibbon S.T."/>
            <person name="Puiu D."/>
            <person name="Crepeau M."/>
            <person name="Gugger P.F."/>
            <person name="Sherman R."/>
            <person name="Stevens K."/>
            <person name="Langley C.H."/>
            <person name="Pellegrini M."/>
            <person name="Salzberg S.L."/>
        </authorList>
    </citation>
    <scope>NUCLEOTIDE SEQUENCE [LARGE SCALE GENOMIC DNA]</scope>
    <source>
        <strain evidence="2 3">cv. SW786</strain>
    </source>
</reference>
<sequence length="74" mass="8003">MVLFAVQALFNGLAWAPWVPFMCATFKVVVVLVRPATYAIISRASSSNDQHGSYLAVLLSTAKVSVLYAHLYAG</sequence>
<reference evidence="2" key="2">
    <citation type="submission" date="2021-01" db="UniProtKB">
        <authorList>
            <consortium name="EnsemblPlants"/>
        </authorList>
    </citation>
    <scope>IDENTIFICATION</scope>
</reference>
<keyword evidence="1" id="KW-0472">Membrane</keyword>
<dbReference type="Gramene" id="QL04p043559:mrna">
    <property type="protein sequence ID" value="QL04p043559:mrna"/>
    <property type="gene ID" value="QL04p043559"/>
</dbReference>
<dbReference type="Proteomes" id="UP000594261">
    <property type="component" value="Chromosome 4"/>
</dbReference>
<keyword evidence="3" id="KW-1185">Reference proteome</keyword>
<keyword evidence="1" id="KW-1133">Transmembrane helix</keyword>
<feature type="transmembrane region" description="Helical" evidence="1">
    <location>
        <begin position="12"/>
        <end position="33"/>
    </location>
</feature>
<dbReference type="AlphaFoldDB" id="A0A7N2R355"/>